<protein>
    <submittedName>
        <fullName evidence="1">Uncharacterized protein</fullName>
    </submittedName>
</protein>
<proteinExistence type="predicted"/>
<organism evidence="1">
    <name type="scientific">marine metagenome</name>
    <dbReference type="NCBI Taxonomy" id="408172"/>
    <lineage>
        <taxon>unclassified sequences</taxon>
        <taxon>metagenomes</taxon>
        <taxon>ecological metagenomes</taxon>
    </lineage>
</organism>
<dbReference type="EMBL" id="UINC01088424">
    <property type="protein sequence ID" value="SVC38628.1"/>
    <property type="molecule type" value="Genomic_DNA"/>
</dbReference>
<evidence type="ECO:0000313" key="1">
    <source>
        <dbReference type="EMBL" id="SVC38628.1"/>
    </source>
</evidence>
<name>A0A382LPH5_9ZZZZ</name>
<sequence length="119" mass="13285">MKQIKWLMAGILAIALCGPVAADDKKAGAKPKRVALTKELGLSKDQIKKYRAATKELNEKGKAIKENKDLSKKEKTAKSREIQKARIEALKEVCTDEQKKKLEEVLAKRKAAGKKKKNK</sequence>
<reference evidence="1" key="1">
    <citation type="submission" date="2018-05" db="EMBL/GenBank/DDBJ databases">
        <authorList>
            <person name="Lanie J.A."/>
            <person name="Ng W.-L."/>
            <person name="Kazmierczak K.M."/>
            <person name="Andrzejewski T.M."/>
            <person name="Davidsen T.M."/>
            <person name="Wayne K.J."/>
            <person name="Tettelin H."/>
            <person name="Glass J.I."/>
            <person name="Rusch D."/>
            <person name="Podicherti R."/>
            <person name="Tsui H.-C.T."/>
            <person name="Winkler M.E."/>
        </authorList>
    </citation>
    <scope>NUCLEOTIDE SEQUENCE</scope>
</reference>
<accession>A0A382LPH5</accession>
<gene>
    <name evidence="1" type="ORF">METZ01_LOCUS291482</name>
</gene>
<dbReference type="AlphaFoldDB" id="A0A382LPH5"/>